<proteinExistence type="predicted"/>
<reference evidence="4" key="2">
    <citation type="submission" date="2021-02" db="EMBL/GenBank/DDBJ databases">
        <title>Aspergillus puulaauensis MK2 genome sequence.</title>
        <authorList>
            <person name="Futagami T."/>
            <person name="Mori K."/>
            <person name="Kadooka C."/>
            <person name="Tanaka T."/>
        </authorList>
    </citation>
    <scope>NUCLEOTIDE SEQUENCE</scope>
    <source>
        <strain evidence="4">MK2</strain>
    </source>
</reference>
<evidence type="ECO:0000313" key="5">
    <source>
        <dbReference type="Proteomes" id="UP000654913"/>
    </source>
</evidence>
<evidence type="ECO:0008006" key="6">
    <source>
        <dbReference type="Google" id="ProtNLM"/>
    </source>
</evidence>
<name>A0A7R8AMB7_9EURO</name>
<dbReference type="OrthoDB" id="64915at2759"/>
<accession>A0A7R8AMB7</accession>
<organism evidence="4 5">
    <name type="scientific">Aspergillus puulaauensis</name>
    <dbReference type="NCBI Taxonomy" id="1220207"/>
    <lineage>
        <taxon>Eukaryota</taxon>
        <taxon>Fungi</taxon>
        <taxon>Dikarya</taxon>
        <taxon>Ascomycota</taxon>
        <taxon>Pezizomycotina</taxon>
        <taxon>Eurotiomycetes</taxon>
        <taxon>Eurotiomycetidae</taxon>
        <taxon>Eurotiales</taxon>
        <taxon>Aspergillaceae</taxon>
        <taxon>Aspergillus</taxon>
    </lineage>
</organism>
<sequence length="580" mass="63678">MKQPNFLIIGAGSRGSAYARAISISTPGRIGAVAEPNPYKRHALGQNYIWGERAPKRGEEFEGWEEWIEYETKRRQRQSSKLNSNNGVSPPSNGVVTESGEDEGEGEGETGVDGVLICTLDETHIIILSAIAKANLLDLHVLCEKPLALSLDDCLSVYAAWTKSDSGERVPPKSIFSIGHVLRYSPHNLLLRRLVRAEQVVGDIVSVEHAEPVGYWHFAHSYVRGNWRRETEKGDGSLLTKSCHDIDFLVWLIEAPVNSAAGEDGGERKLSLRTVSSTGYLTQFVPSRKPAAAGSATNCTTCPIERDCTYSAIRIYRDNELNKGETGWPVNIVCPDIEDHLPSNDNSTSKRYGQPHRKASGAVTAEAESHLLSVLGQDYTENTDDDTIKKRPWYGRCVYESDNDVVDDQVVTLAWDVIPSTTNTPPIQSSNNNNSRKTKKTPGVTALFHMIAPTEAQCVRRGRIYGTKGEITYDSSSISIYDFGSGHTRTIHVPKQPPEEAESHGGGDYGLARGFVGAVEAVINKGWSVEKAQREFVGCALEEAVKSHAVVFAAEESRRAEEVVRWEGWWGGKLKGVGLG</sequence>
<dbReference type="EMBL" id="AP024445">
    <property type="protein sequence ID" value="BCS22478.1"/>
    <property type="molecule type" value="Genomic_DNA"/>
</dbReference>
<dbReference type="InterPro" id="IPR000683">
    <property type="entry name" value="Gfo/Idh/MocA-like_OxRdtase_N"/>
</dbReference>
<evidence type="ECO:0000256" key="1">
    <source>
        <dbReference type="SAM" id="MobiDB-lite"/>
    </source>
</evidence>
<dbReference type="InterPro" id="IPR051450">
    <property type="entry name" value="Gfo/Idh/MocA_Oxidoreductases"/>
</dbReference>
<dbReference type="PANTHER" id="PTHR43377:SF12">
    <property type="entry name" value="BINDING ROSSMANN FOLD OXIDOREDUCTASE, PUTATIVE (AFU_ORTHOLOGUE AFUA_3G11840)-RELATED"/>
    <property type="match status" value="1"/>
</dbReference>
<reference evidence="4" key="1">
    <citation type="submission" date="2021-01" db="EMBL/GenBank/DDBJ databases">
        <authorList>
            <consortium name="Aspergillus puulaauensis MK2 genome sequencing consortium"/>
            <person name="Kazuki M."/>
            <person name="Futagami T."/>
        </authorList>
    </citation>
    <scope>NUCLEOTIDE SEQUENCE</scope>
    <source>
        <strain evidence="4">MK2</strain>
    </source>
</reference>
<dbReference type="InterPro" id="IPR004104">
    <property type="entry name" value="Gfo/Idh/MocA-like_OxRdtase_C"/>
</dbReference>
<dbReference type="Pfam" id="PF01408">
    <property type="entry name" value="GFO_IDH_MocA"/>
    <property type="match status" value="1"/>
</dbReference>
<feature type="domain" description="Gfo/Idh/MocA-like oxidoreductase N-terminal" evidence="2">
    <location>
        <begin position="111"/>
        <end position="163"/>
    </location>
</feature>
<dbReference type="KEGG" id="apuu:APUU_30703A"/>
<evidence type="ECO:0000259" key="2">
    <source>
        <dbReference type="Pfam" id="PF01408"/>
    </source>
</evidence>
<dbReference type="PANTHER" id="PTHR43377">
    <property type="entry name" value="BILIVERDIN REDUCTASE A"/>
    <property type="match status" value="1"/>
</dbReference>
<protein>
    <recommendedName>
        <fullName evidence="6">NAD binding Rossmann fold oxidoreductase</fullName>
    </recommendedName>
</protein>
<feature type="region of interest" description="Disordered" evidence="1">
    <location>
        <begin position="421"/>
        <end position="440"/>
    </location>
</feature>
<dbReference type="Proteomes" id="UP000654913">
    <property type="component" value="Chromosome 3"/>
</dbReference>
<dbReference type="Pfam" id="PF02894">
    <property type="entry name" value="GFO_IDH_MocA_C"/>
    <property type="match status" value="1"/>
</dbReference>
<dbReference type="SUPFAM" id="SSF51735">
    <property type="entry name" value="NAD(P)-binding Rossmann-fold domains"/>
    <property type="match status" value="1"/>
</dbReference>
<feature type="region of interest" description="Disordered" evidence="1">
    <location>
        <begin position="76"/>
        <end position="110"/>
    </location>
</feature>
<feature type="compositionally biased region" description="Low complexity" evidence="1">
    <location>
        <begin position="83"/>
        <end position="98"/>
    </location>
</feature>
<feature type="domain" description="Gfo/Idh/MocA-like oxidoreductase C-terminal" evidence="3">
    <location>
        <begin position="199"/>
        <end position="260"/>
    </location>
</feature>
<gene>
    <name evidence="4" type="ORF">APUU_30703A</name>
</gene>
<evidence type="ECO:0000259" key="3">
    <source>
        <dbReference type="Pfam" id="PF02894"/>
    </source>
</evidence>
<dbReference type="Gene3D" id="3.30.360.10">
    <property type="entry name" value="Dihydrodipicolinate Reductase, domain 2"/>
    <property type="match status" value="2"/>
</dbReference>
<dbReference type="GO" id="GO:0000166">
    <property type="term" value="F:nucleotide binding"/>
    <property type="evidence" value="ECO:0007669"/>
    <property type="project" value="InterPro"/>
</dbReference>
<keyword evidence="5" id="KW-1185">Reference proteome</keyword>
<dbReference type="SUPFAM" id="SSF55347">
    <property type="entry name" value="Glyceraldehyde-3-phosphate dehydrogenase-like, C-terminal domain"/>
    <property type="match status" value="1"/>
</dbReference>
<evidence type="ECO:0000313" key="4">
    <source>
        <dbReference type="EMBL" id="BCS22478.1"/>
    </source>
</evidence>
<feature type="compositionally biased region" description="Acidic residues" evidence="1">
    <location>
        <begin position="99"/>
        <end position="110"/>
    </location>
</feature>
<dbReference type="AlphaFoldDB" id="A0A7R8AMB7"/>
<dbReference type="RefSeq" id="XP_041554672.1">
    <property type="nucleotide sequence ID" value="XM_041701826.1"/>
</dbReference>
<dbReference type="Gene3D" id="3.40.50.720">
    <property type="entry name" value="NAD(P)-binding Rossmann-like Domain"/>
    <property type="match status" value="1"/>
</dbReference>
<dbReference type="InterPro" id="IPR036291">
    <property type="entry name" value="NAD(P)-bd_dom_sf"/>
</dbReference>
<dbReference type="GeneID" id="64972483"/>